<dbReference type="EMBL" id="GBRH01220073">
    <property type="protein sequence ID" value="JAD77822.1"/>
    <property type="molecule type" value="Transcribed_RNA"/>
</dbReference>
<reference evidence="1" key="2">
    <citation type="journal article" date="2015" name="Data Brief">
        <title>Shoot transcriptome of the giant reed, Arundo donax.</title>
        <authorList>
            <person name="Barrero R.A."/>
            <person name="Guerrero F.D."/>
            <person name="Moolhuijzen P."/>
            <person name="Goolsby J.A."/>
            <person name="Tidwell J."/>
            <person name="Bellgard S.E."/>
            <person name="Bellgard M.I."/>
        </authorList>
    </citation>
    <scope>NUCLEOTIDE SEQUENCE</scope>
    <source>
        <tissue evidence="1">Shoot tissue taken approximately 20 cm above the soil surface</tissue>
    </source>
</reference>
<sequence length="27" mass="2908">MLPPPTSCSTCIGDCSCGCCGSWWWRA</sequence>
<accession>A0A0A9D241</accession>
<organism evidence="1">
    <name type="scientific">Arundo donax</name>
    <name type="common">Giant reed</name>
    <name type="synonym">Donax arundinaceus</name>
    <dbReference type="NCBI Taxonomy" id="35708"/>
    <lineage>
        <taxon>Eukaryota</taxon>
        <taxon>Viridiplantae</taxon>
        <taxon>Streptophyta</taxon>
        <taxon>Embryophyta</taxon>
        <taxon>Tracheophyta</taxon>
        <taxon>Spermatophyta</taxon>
        <taxon>Magnoliopsida</taxon>
        <taxon>Liliopsida</taxon>
        <taxon>Poales</taxon>
        <taxon>Poaceae</taxon>
        <taxon>PACMAD clade</taxon>
        <taxon>Arundinoideae</taxon>
        <taxon>Arundineae</taxon>
        <taxon>Arundo</taxon>
    </lineage>
</organism>
<proteinExistence type="predicted"/>
<protein>
    <submittedName>
        <fullName evidence="1">Uncharacterized protein</fullName>
    </submittedName>
</protein>
<dbReference type="AlphaFoldDB" id="A0A0A9D241"/>
<name>A0A0A9D241_ARUDO</name>
<reference evidence="1" key="1">
    <citation type="submission" date="2014-09" db="EMBL/GenBank/DDBJ databases">
        <authorList>
            <person name="Magalhaes I.L.F."/>
            <person name="Oliveira U."/>
            <person name="Santos F.R."/>
            <person name="Vidigal T.H.D.A."/>
            <person name="Brescovit A.D."/>
            <person name="Santos A.J."/>
        </authorList>
    </citation>
    <scope>NUCLEOTIDE SEQUENCE</scope>
    <source>
        <tissue evidence="1">Shoot tissue taken approximately 20 cm above the soil surface</tissue>
    </source>
</reference>
<evidence type="ECO:0000313" key="1">
    <source>
        <dbReference type="EMBL" id="JAD77822.1"/>
    </source>
</evidence>